<evidence type="ECO:0000256" key="5">
    <source>
        <dbReference type="ARBA" id="ARBA00022764"/>
    </source>
</evidence>
<evidence type="ECO:0000256" key="6">
    <source>
        <dbReference type="SAM" id="SignalP"/>
    </source>
</evidence>
<dbReference type="Proteomes" id="UP000474024">
    <property type="component" value="Unassembled WGS sequence"/>
</dbReference>
<protein>
    <submittedName>
        <fullName evidence="7">Sulfate ABC transporter substrate-binding protein</fullName>
    </submittedName>
</protein>
<evidence type="ECO:0000256" key="3">
    <source>
        <dbReference type="ARBA" id="ARBA00022448"/>
    </source>
</evidence>
<feature type="chain" id="PRO_5026977331" evidence="6">
    <location>
        <begin position="26"/>
        <end position="333"/>
    </location>
</feature>
<evidence type="ECO:0000256" key="2">
    <source>
        <dbReference type="ARBA" id="ARBA00006099"/>
    </source>
</evidence>
<dbReference type="PANTHER" id="PTHR30368">
    <property type="entry name" value="SULFATE-BINDING PROTEIN"/>
    <property type="match status" value="1"/>
</dbReference>
<dbReference type="GO" id="GO:0140104">
    <property type="term" value="F:molecular carrier activity"/>
    <property type="evidence" value="ECO:0007669"/>
    <property type="project" value="InterPro"/>
</dbReference>
<accession>A0A6L5YME6</accession>
<organism evidence="7 8">
    <name type="scientific">Roseburia porci</name>
    <dbReference type="NCBI Taxonomy" id="2605790"/>
    <lineage>
        <taxon>Bacteria</taxon>
        <taxon>Bacillati</taxon>
        <taxon>Bacillota</taxon>
        <taxon>Clostridia</taxon>
        <taxon>Lachnospirales</taxon>
        <taxon>Lachnospiraceae</taxon>
        <taxon>Roseburia</taxon>
    </lineage>
</organism>
<dbReference type="GO" id="GO:0042597">
    <property type="term" value="C:periplasmic space"/>
    <property type="evidence" value="ECO:0007669"/>
    <property type="project" value="UniProtKB-SubCell"/>
</dbReference>
<dbReference type="AlphaFoldDB" id="A0A6L5YME6"/>
<gene>
    <name evidence="7" type="ORF">FYJ75_01110</name>
</gene>
<dbReference type="InterPro" id="IPR005669">
    <property type="entry name" value="Thiosulph/SO4-bd"/>
</dbReference>
<evidence type="ECO:0000313" key="8">
    <source>
        <dbReference type="Proteomes" id="UP000474024"/>
    </source>
</evidence>
<reference evidence="7 8" key="1">
    <citation type="submission" date="2019-08" db="EMBL/GenBank/DDBJ databases">
        <title>In-depth cultivation of the pig gut microbiome towards novel bacterial diversity and tailored functional studies.</title>
        <authorList>
            <person name="Wylensek D."/>
            <person name="Hitch T.C.A."/>
            <person name="Clavel T."/>
        </authorList>
    </citation>
    <scope>NUCLEOTIDE SEQUENCE [LARGE SCALE GENOMIC DNA]</scope>
    <source>
        <strain evidence="7 8">MUC/MUC-530-WT-4D</strain>
    </source>
</reference>
<keyword evidence="8" id="KW-1185">Reference proteome</keyword>
<dbReference type="Gene3D" id="3.40.190.10">
    <property type="entry name" value="Periplasmic binding protein-like II"/>
    <property type="match status" value="2"/>
</dbReference>
<keyword evidence="5" id="KW-0574">Periplasm</keyword>
<comment type="caution">
    <text evidence="7">The sequence shown here is derived from an EMBL/GenBank/DDBJ whole genome shotgun (WGS) entry which is preliminary data.</text>
</comment>
<name>A0A6L5YME6_9FIRM</name>
<proteinExistence type="inferred from homology"/>
<sequence length="333" mass="37060">MKRRYLIVGLIAVMCLITGCGRGQGDGTITITNVSYDPTREFYEKYNEIFEQYYLDTYGEKVNVIQSHGGSGSQARSVVEGCNADVVTLALEHDIDLIANTGLIDDGWVDEFPNDSAPYTSTIVFLVRKGNPKAIADWDDLVKDGVDVITPDPKSSGGACWNFLAAYSYAKENFQDEKSQKNFMKKLYSNVTVMDSGARGSTTTFVENGQGDVLIAWENEALATLQSYPGQYELVNPSVSILAQPSVAVVDDNARSNGTEEVSERYLDYLYSEDAQRLIGESGYRPTDENILNEFSDKFDLSISMWSIADYGGWEKAYQDFFDDGAMFDEIYN</sequence>
<dbReference type="NCBIfam" id="NF008022">
    <property type="entry name" value="PRK10752.1"/>
    <property type="match status" value="1"/>
</dbReference>
<dbReference type="CDD" id="cd01005">
    <property type="entry name" value="PBP2_CysP"/>
    <property type="match status" value="1"/>
</dbReference>
<keyword evidence="4 6" id="KW-0732">Signal</keyword>
<feature type="signal peptide" evidence="6">
    <location>
        <begin position="1"/>
        <end position="25"/>
    </location>
</feature>
<keyword evidence="3" id="KW-0813">Transport</keyword>
<dbReference type="PANTHER" id="PTHR30368:SF2">
    <property type="entry name" value="SULFATE-BINDING PROTEIN"/>
    <property type="match status" value="1"/>
</dbReference>
<evidence type="ECO:0000313" key="7">
    <source>
        <dbReference type="EMBL" id="MST73634.1"/>
    </source>
</evidence>
<dbReference type="PROSITE" id="PS51257">
    <property type="entry name" value="PROKAR_LIPOPROTEIN"/>
    <property type="match status" value="1"/>
</dbReference>
<dbReference type="Pfam" id="PF13531">
    <property type="entry name" value="SBP_bac_11"/>
    <property type="match status" value="1"/>
</dbReference>
<dbReference type="NCBIfam" id="TIGR00971">
    <property type="entry name" value="3a0106s03"/>
    <property type="match status" value="1"/>
</dbReference>
<comment type="subcellular location">
    <subcellularLocation>
        <location evidence="1">Periplasm</location>
    </subcellularLocation>
</comment>
<evidence type="ECO:0000256" key="4">
    <source>
        <dbReference type="ARBA" id="ARBA00022729"/>
    </source>
</evidence>
<evidence type="ECO:0000256" key="1">
    <source>
        <dbReference type="ARBA" id="ARBA00004418"/>
    </source>
</evidence>
<dbReference type="RefSeq" id="WP_154427976.1">
    <property type="nucleotide sequence ID" value="NZ_VUNI01000001.1"/>
</dbReference>
<dbReference type="SUPFAM" id="SSF53850">
    <property type="entry name" value="Periplasmic binding protein-like II"/>
    <property type="match status" value="1"/>
</dbReference>
<comment type="similarity">
    <text evidence="2">Belongs to the prokaryotic sulfate-binding protein family.</text>
</comment>
<dbReference type="EMBL" id="VUNI01000001">
    <property type="protein sequence ID" value="MST73634.1"/>
    <property type="molecule type" value="Genomic_DNA"/>
</dbReference>
<dbReference type="GO" id="GO:1902358">
    <property type="term" value="P:sulfate transmembrane transport"/>
    <property type="evidence" value="ECO:0007669"/>
    <property type="project" value="InterPro"/>
</dbReference>